<reference evidence="3 4" key="1">
    <citation type="submission" date="2021-06" db="EMBL/GenBank/DDBJ databases">
        <authorList>
            <person name="Jeong J.W."/>
        </authorList>
    </citation>
    <scope>NUCLEOTIDE SEQUENCE [LARGE SCALE GENOMIC DNA]</scope>
    <source>
        <strain evidence="3 4">MMS21-TAE1-1</strain>
    </source>
</reference>
<gene>
    <name evidence="3" type="ORF">KSW38_06625</name>
</gene>
<dbReference type="InterPro" id="IPR002563">
    <property type="entry name" value="Flavin_Rdtase-like_dom"/>
</dbReference>
<evidence type="ECO:0000259" key="2">
    <source>
        <dbReference type="SMART" id="SM00903"/>
    </source>
</evidence>
<dbReference type="EMBL" id="JAHOPC010000002">
    <property type="protein sequence ID" value="MBU8865962.1"/>
    <property type="molecule type" value="Genomic_DNA"/>
</dbReference>
<evidence type="ECO:0000313" key="3">
    <source>
        <dbReference type="EMBL" id="MBU8865962.1"/>
    </source>
</evidence>
<dbReference type="PANTHER" id="PTHR30466:SF1">
    <property type="entry name" value="FMN REDUCTASE (NADH) RUTF"/>
    <property type="match status" value="1"/>
</dbReference>
<proteinExistence type="predicted"/>
<keyword evidence="4" id="KW-1185">Reference proteome</keyword>
<accession>A0ABS6I2J3</accession>
<sequence>MMLTDSIQQQPFVAKDLEPSEVPPDLRSVMRHWPSGVSVVTTAAGNRRAGMVMNSFASVSLDPALVSWCVDRASSSFETWMATDNFSIHVLGKDLGHYVPRFAQRGNDKFEGLTPLVGSTGAPALPGVGLRLDCRLWARYEGGDHMILVGQVDHITQAEPFEPLLFQHLRKP</sequence>
<dbReference type="InterPro" id="IPR050268">
    <property type="entry name" value="NADH-dep_flavin_reductase"/>
</dbReference>
<comment type="caution">
    <text evidence="3">The sequence shown here is derived from an EMBL/GenBank/DDBJ whole genome shotgun (WGS) entry which is preliminary data.</text>
</comment>
<dbReference type="Pfam" id="PF01613">
    <property type="entry name" value="Flavin_Reduct"/>
    <property type="match status" value="1"/>
</dbReference>
<organism evidence="3 4">
    <name type="scientific">Paenarthrobacter aromaticivorans</name>
    <dbReference type="NCBI Taxonomy" id="2849150"/>
    <lineage>
        <taxon>Bacteria</taxon>
        <taxon>Bacillati</taxon>
        <taxon>Actinomycetota</taxon>
        <taxon>Actinomycetes</taxon>
        <taxon>Micrococcales</taxon>
        <taxon>Micrococcaceae</taxon>
        <taxon>Paenarthrobacter</taxon>
    </lineage>
</organism>
<feature type="domain" description="Flavin reductase like" evidence="2">
    <location>
        <begin position="30"/>
        <end position="171"/>
    </location>
</feature>
<dbReference type="SMART" id="SM00903">
    <property type="entry name" value="Flavin_Reduct"/>
    <property type="match status" value="1"/>
</dbReference>
<evidence type="ECO:0000313" key="4">
    <source>
        <dbReference type="Proteomes" id="UP000824166"/>
    </source>
</evidence>
<dbReference type="Proteomes" id="UP000824166">
    <property type="component" value="Unassembled WGS sequence"/>
</dbReference>
<keyword evidence="1" id="KW-0560">Oxidoreductase</keyword>
<name>A0ABS6I2J3_9MICC</name>
<protein>
    <submittedName>
        <fullName evidence="3">Flavin reductase family protein</fullName>
    </submittedName>
</protein>
<evidence type="ECO:0000256" key="1">
    <source>
        <dbReference type="ARBA" id="ARBA00023002"/>
    </source>
</evidence>
<dbReference type="PANTHER" id="PTHR30466">
    <property type="entry name" value="FLAVIN REDUCTASE"/>
    <property type="match status" value="1"/>
</dbReference>